<dbReference type="EMBL" id="QNUK01000152">
    <property type="protein sequence ID" value="KAF5899897.1"/>
    <property type="molecule type" value="Genomic_DNA"/>
</dbReference>
<evidence type="ECO:0000313" key="2">
    <source>
        <dbReference type="Proteomes" id="UP000727407"/>
    </source>
</evidence>
<keyword evidence="2" id="KW-1185">Reference proteome</keyword>
<sequence>NKLSDANQAGFKVAHSRVIAFLTVIEKLHAASPAKLSSVLILLDFSAALIP</sequence>
<keyword evidence="1" id="KW-0808">Transferase</keyword>
<reference evidence="1" key="1">
    <citation type="submission" date="2020-07" db="EMBL/GenBank/DDBJ databases">
        <title>Clarias magur genome sequencing, assembly and annotation.</title>
        <authorList>
            <person name="Kushwaha B."/>
            <person name="Kumar R."/>
            <person name="Das P."/>
            <person name="Joshi C.G."/>
            <person name="Kumar D."/>
            <person name="Nagpure N.S."/>
            <person name="Pandey M."/>
            <person name="Agarwal S."/>
            <person name="Srivastava S."/>
            <person name="Singh M."/>
            <person name="Sahoo L."/>
            <person name="Jayasankar P."/>
            <person name="Meher P.K."/>
            <person name="Koringa P.G."/>
            <person name="Iquebal M.A."/>
            <person name="Das S.P."/>
            <person name="Bit A."/>
            <person name="Patnaik S."/>
            <person name="Patel N."/>
            <person name="Shah T.M."/>
            <person name="Hinsu A."/>
            <person name="Jena J.K."/>
        </authorList>
    </citation>
    <scope>NUCLEOTIDE SEQUENCE</scope>
    <source>
        <strain evidence="1">CIFAMagur01</strain>
        <tissue evidence="1">Testis</tissue>
    </source>
</reference>
<keyword evidence="1" id="KW-0548">Nucleotidyltransferase</keyword>
<gene>
    <name evidence="1" type="ORF">DAT39_010402</name>
</gene>
<accession>A0A8J4X132</accession>
<dbReference type="OrthoDB" id="419189at2759"/>
<keyword evidence="1" id="KW-0695">RNA-directed DNA polymerase</keyword>
<dbReference type="AlphaFoldDB" id="A0A8J4X132"/>
<organism evidence="1 2">
    <name type="scientific">Clarias magur</name>
    <name type="common">Asian catfish</name>
    <name type="synonym">Macropteronotus magur</name>
    <dbReference type="NCBI Taxonomy" id="1594786"/>
    <lineage>
        <taxon>Eukaryota</taxon>
        <taxon>Metazoa</taxon>
        <taxon>Chordata</taxon>
        <taxon>Craniata</taxon>
        <taxon>Vertebrata</taxon>
        <taxon>Euteleostomi</taxon>
        <taxon>Actinopterygii</taxon>
        <taxon>Neopterygii</taxon>
        <taxon>Teleostei</taxon>
        <taxon>Ostariophysi</taxon>
        <taxon>Siluriformes</taxon>
        <taxon>Clariidae</taxon>
        <taxon>Clarias</taxon>
    </lineage>
</organism>
<evidence type="ECO:0000313" key="1">
    <source>
        <dbReference type="EMBL" id="KAF5899897.1"/>
    </source>
</evidence>
<comment type="caution">
    <text evidence="1">The sequence shown here is derived from an EMBL/GenBank/DDBJ whole genome shotgun (WGS) entry which is preliminary data.</text>
</comment>
<proteinExistence type="predicted"/>
<dbReference type="Proteomes" id="UP000727407">
    <property type="component" value="Unassembled WGS sequence"/>
</dbReference>
<dbReference type="GO" id="GO:0003964">
    <property type="term" value="F:RNA-directed DNA polymerase activity"/>
    <property type="evidence" value="ECO:0007669"/>
    <property type="project" value="UniProtKB-KW"/>
</dbReference>
<protein>
    <submittedName>
        <fullName evidence="1">Reverse transcriptase</fullName>
    </submittedName>
</protein>
<feature type="non-terminal residue" evidence="1">
    <location>
        <position position="51"/>
    </location>
</feature>
<name>A0A8J4X132_CLAMG</name>
<feature type="non-terminal residue" evidence="1">
    <location>
        <position position="1"/>
    </location>
</feature>